<reference evidence="4 5" key="1">
    <citation type="journal article" date="2012" name="J. Bacteriol.">
        <title>Genome Sequence of Galbibacter marinum Type Strain ck-I2-15.</title>
        <authorList>
            <person name="Lai Q."/>
            <person name="Li C."/>
            <person name="Shao Z."/>
        </authorList>
    </citation>
    <scope>NUCLEOTIDE SEQUENCE [LARGE SCALE GENOMIC DNA]</scope>
    <source>
        <strain evidence="5">ck-I2-15</strain>
    </source>
</reference>
<feature type="domain" description="Alpha/beta hydrolase fold-3" evidence="3">
    <location>
        <begin position="118"/>
        <end position="324"/>
    </location>
</feature>
<accession>K2P1F4</accession>
<protein>
    <submittedName>
        <fullName evidence="4">Alpha/beta hydrolase</fullName>
    </submittedName>
</protein>
<dbReference type="InterPro" id="IPR002168">
    <property type="entry name" value="Lipase_GDXG_HIS_AS"/>
</dbReference>
<evidence type="ECO:0000259" key="3">
    <source>
        <dbReference type="Pfam" id="PF07859"/>
    </source>
</evidence>
<dbReference type="InterPro" id="IPR029058">
    <property type="entry name" value="AB_hydrolase_fold"/>
</dbReference>
<dbReference type="PANTHER" id="PTHR48081:SF8">
    <property type="entry name" value="ALPHA_BETA HYDROLASE FOLD-3 DOMAIN-CONTAINING PROTEIN-RELATED"/>
    <property type="match status" value="1"/>
</dbReference>
<evidence type="ECO:0000313" key="4">
    <source>
        <dbReference type="EMBL" id="EKF54813.1"/>
    </source>
</evidence>
<dbReference type="Gene3D" id="3.40.50.1820">
    <property type="entry name" value="alpha/beta hydrolase"/>
    <property type="match status" value="1"/>
</dbReference>
<dbReference type="STRING" id="555500.I215_10260"/>
<evidence type="ECO:0000313" key="5">
    <source>
        <dbReference type="Proteomes" id="UP000007364"/>
    </source>
</evidence>
<evidence type="ECO:0000256" key="1">
    <source>
        <dbReference type="ARBA" id="ARBA00010515"/>
    </source>
</evidence>
<proteinExistence type="inferred from homology"/>
<dbReference type="AlphaFoldDB" id="K2P1F4"/>
<name>K2P1F4_9FLAO</name>
<dbReference type="eggNOG" id="COG0657">
    <property type="taxonomic scope" value="Bacteria"/>
</dbReference>
<dbReference type="SUPFAM" id="SSF53474">
    <property type="entry name" value="alpha/beta-Hydrolases"/>
    <property type="match status" value="1"/>
</dbReference>
<keyword evidence="2 4" id="KW-0378">Hydrolase</keyword>
<dbReference type="PATRIC" id="fig|555500.3.peg.2118"/>
<keyword evidence="5" id="KW-1185">Reference proteome</keyword>
<dbReference type="PROSITE" id="PS01173">
    <property type="entry name" value="LIPASE_GDXG_HIS"/>
    <property type="match status" value="1"/>
</dbReference>
<dbReference type="GO" id="GO:0016787">
    <property type="term" value="F:hydrolase activity"/>
    <property type="evidence" value="ECO:0007669"/>
    <property type="project" value="UniProtKB-KW"/>
</dbReference>
<dbReference type="InterPro" id="IPR050300">
    <property type="entry name" value="GDXG_lipolytic_enzyme"/>
</dbReference>
<gene>
    <name evidence="4" type="ORF">I215_10260</name>
</gene>
<organism evidence="4 5">
    <name type="scientific">Galbibacter marinus</name>
    <dbReference type="NCBI Taxonomy" id="555500"/>
    <lineage>
        <taxon>Bacteria</taxon>
        <taxon>Pseudomonadati</taxon>
        <taxon>Bacteroidota</taxon>
        <taxon>Flavobacteriia</taxon>
        <taxon>Flavobacteriales</taxon>
        <taxon>Flavobacteriaceae</taxon>
        <taxon>Galbibacter</taxon>
    </lineage>
</organism>
<dbReference type="PANTHER" id="PTHR48081">
    <property type="entry name" value="AB HYDROLASE SUPERFAMILY PROTEIN C4A8.06C"/>
    <property type="match status" value="1"/>
</dbReference>
<comment type="similarity">
    <text evidence="1">Belongs to the 'GDXG' lipolytic enzyme family.</text>
</comment>
<sequence length="356" mass="39017">MKTLYNTAKVLITVLVLTINTNVMSQQVEPRPFKGQLDPQISKGTKEFLAALNTSGGAPLETLSPEKARGVLVSAQKSVEVDYSGIEESQREITHKGQTLTIHIVKPKGAKENLPVFMFFHGGGWILGDYPTHRRLVRDLVVSSGAVAVFPDYTPSPEARYPVAIHQAYAATAWVAAYGNEIGVDGKRLAVVGNSVGGNMAAVVALLAKDENGPQIRQQILLWPVTDANFTRPSYTLYAKERFLTTSMMKWMWDNYLPEASDRKEIYASPFQASLTQLRDLPPALVQLAENDILYDEGLAYGRKLDQAGVPTTITTYNGMIHDFGLLNPLAEEPAAKVALLQAASVLKDALFNQKN</sequence>
<dbReference type="RefSeq" id="WP_008991894.1">
    <property type="nucleotide sequence ID" value="NZ_AMSG01000014.1"/>
</dbReference>
<dbReference type="Proteomes" id="UP000007364">
    <property type="component" value="Unassembled WGS sequence"/>
</dbReference>
<comment type="caution">
    <text evidence="4">The sequence shown here is derived from an EMBL/GenBank/DDBJ whole genome shotgun (WGS) entry which is preliminary data.</text>
</comment>
<dbReference type="InterPro" id="IPR013094">
    <property type="entry name" value="AB_hydrolase_3"/>
</dbReference>
<dbReference type="EMBL" id="AMSG01000014">
    <property type="protein sequence ID" value="EKF54813.1"/>
    <property type="molecule type" value="Genomic_DNA"/>
</dbReference>
<evidence type="ECO:0000256" key="2">
    <source>
        <dbReference type="ARBA" id="ARBA00022801"/>
    </source>
</evidence>
<dbReference type="Pfam" id="PF07859">
    <property type="entry name" value="Abhydrolase_3"/>
    <property type="match status" value="1"/>
</dbReference>